<dbReference type="Ensembl" id="ENSSFOT00015044650.1">
    <property type="protein sequence ID" value="ENSSFOP00015040048.1"/>
    <property type="gene ID" value="ENSSFOG00015030002.1"/>
</dbReference>
<dbReference type="GO" id="GO:0008146">
    <property type="term" value="F:sulfotransferase activity"/>
    <property type="evidence" value="ECO:0007669"/>
    <property type="project" value="InterPro"/>
</dbReference>
<dbReference type="PANTHER" id="PTHR11783">
    <property type="entry name" value="SULFOTRANSFERASE SULT"/>
    <property type="match status" value="1"/>
</dbReference>
<evidence type="ECO:0000256" key="3">
    <source>
        <dbReference type="RuleBase" id="RU361155"/>
    </source>
</evidence>
<dbReference type="AlphaFoldDB" id="A0A8C9SN05"/>
<dbReference type="SUPFAM" id="SSF52540">
    <property type="entry name" value="P-loop containing nucleoside triphosphate hydrolases"/>
    <property type="match status" value="1"/>
</dbReference>
<dbReference type="InterPro" id="IPR027417">
    <property type="entry name" value="P-loop_NTPase"/>
</dbReference>
<feature type="domain" description="Sulfotransferase" evidence="4">
    <location>
        <begin position="53"/>
        <end position="289"/>
    </location>
</feature>
<accession>A0A8C9SN05</accession>
<sequence length="302" mass="34976">MNADIRLEIEAKLERAKQMKEEEKVFRYNGILYPTLMSPEENLKASESFEARPDDIVLVAYPKCGFNWMVGVILKIMAAVKVENKEVQDRLVPLLEFLNPGAQKSLSEVPSPRLLGTHMHPDNIPPSFAAQKTKILVIFRNPKDTMVSYYHFTNSNPVLPTAESWDKFYEEFMRGDVCWGSYFDHALAWEKRMDDPDVMIVTFEEMKRDLTEGIRRICNFFGFALSEEQIQTISQESMFTTMKDSNKEIYGKMVNIIFRKGEVGDWKNHFSESQSQEMDAEFEKHLAGTKLGALLKYDTYCK</sequence>
<dbReference type="InterPro" id="IPR000863">
    <property type="entry name" value="Sulfotransferase_dom"/>
</dbReference>
<proteinExistence type="inferred from homology"/>
<reference evidence="5" key="2">
    <citation type="submission" date="2025-08" db="UniProtKB">
        <authorList>
            <consortium name="Ensembl"/>
        </authorList>
    </citation>
    <scope>IDENTIFICATION</scope>
</reference>
<evidence type="ECO:0000313" key="5">
    <source>
        <dbReference type="Ensembl" id="ENSSFOP00015040048.1"/>
    </source>
</evidence>
<keyword evidence="2 3" id="KW-0808">Transferase</keyword>
<comment type="similarity">
    <text evidence="1 3">Belongs to the sulfotransferase 1 family.</text>
</comment>
<organism evidence="5 6">
    <name type="scientific">Scleropages formosus</name>
    <name type="common">Asian bonytongue</name>
    <name type="synonym">Osteoglossum formosum</name>
    <dbReference type="NCBI Taxonomy" id="113540"/>
    <lineage>
        <taxon>Eukaryota</taxon>
        <taxon>Metazoa</taxon>
        <taxon>Chordata</taxon>
        <taxon>Craniata</taxon>
        <taxon>Vertebrata</taxon>
        <taxon>Euteleostomi</taxon>
        <taxon>Actinopterygii</taxon>
        <taxon>Neopterygii</taxon>
        <taxon>Teleostei</taxon>
        <taxon>Osteoglossocephala</taxon>
        <taxon>Osteoglossomorpha</taxon>
        <taxon>Osteoglossiformes</taxon>
        <taxon>Osteoglossidae</taxon>
        <taxon>Scleropages</taxon>
    </lineage>
</organism>
<evidence type="ECO:0000313" key="6">
    <source>
        <dbReference type="Proteomes" id="UP000694397"/>
    </source>
</evidence>
<evidence type="ECO:0000259" key="4">
    <source>
        <dbReference type="Pfam" id="PF00685"/>
    </source>
</evidence>
<dbReference type="GeneTree" id="ENSGT00940000159084"/>
<protein>
    <recommendedName>
        <fullName evidence="3">Sulfotransferase</fullName>
        <ecNumber evidence="3">2.8.2.-</ecNumber>
    </recommendedName>
</protein>
<keyword evidence="6" id="KW-1185">Reference proteome</keyword>
<dbReference type="Gene3D" id="3.40.50.300">
    <property type="entry name" value="P-loop containing nucleotide triphosphate hydrolases"/>
    <property type="match status" value="1"/>
</dbReference>
<reference evidence="5" key="3">
    <citation type="submission" date="2025-09" db="UniProtKB">
        <authorList>
            <consortium name="Ensembl"/>
        </authorList>
    </citation>
    <scope>IDENTIFICATION</scope>
</reference>
<gene>
    <name evidence="5" type="primary">LOC114910369</name>
</gene>
<reference evidence="5 6" key="1">
    <citation type="submission" date="2019-04" db="EMBL/GenBank/DDBJ databases">
        <authorList>
            <consortium name="Wellcome Sanger Institute Data Sharing"/>
        </authorList>
    </citation>
    <scope>NUCLEOTIDE SEQUENCE [LARGE SCALE GENOMIC DNA]</scope>
</reference>
<dbReference type="Proteomes" id="UP000694397">
    <property type="component" value="Chromosome 4"/>
</dbReference>
<dbReference type="Pfam" id="PF00685">
    <property type="entry name" value="Sulfotransfer_1"/>
    <property type="match status" value="1"/>
</dbReference>
<evidence type="ECO:0000256" key="2">
    <source>
        <dbReference type="ARBA" id="ARBA00022679"/>
    </source>
</evidence>
<evidence type="ECO:0000256" key="1">
    <source>
        <dbReference type="ARBA" id="ARBA00005771"/>
    </source>
</evidence>
<dbReference type="EC" id="2.8.2.-" evidence="3"/>
<name>A0A8C9SN05_SCLFO</name>